<reference evidence="1 2" key="1">
    <citation type="submission" date="2015-08" db="EMBL/GenBank/DDBJ databases">
        <title>Next Generation Sequencing and Analysis of the Genome of Puccinia sorghi L Schw, the Causal Agent of Maize Common Rust.</title>
        <authorList>
            <person name="Rochi L."/>
            <person name="Burguener G."/>
            <person name="Darino M."/>
            <person name="Turjanski A."/>
            <person name="Kreff E."/>
            <person name="Dieguez M.J."/>
            <person name="Sacco F."/>
        </authorList>
    </citation>
    <scope>NUCLEOTIDE SEQUENCE [LARGE SCALE GENOMIC DNA]</scope>
    <source>
        <strain evidence="1 2">RO10H11247</strain>
    </source>
</reference>
<name>A0A0L6V033_9BASI</name>
<keyword evidence="2" id="KW-1185">Reference proteome</keyword>
<evidence type="ECO:0000313" key="2">
    <source>
        <dbReference type="Proteomes" id="UP000037035"/>
    </source>
</evidence>
<dbReference type="Proteomes" id="UP000037035">
    <property type="component" value="Unassembled WGS sequence"/>
</dbReference>
<dbReference type="EMBL" id="LAVV01008080">
    <property type="protein sequence ID" value="KNZ53842.1"/>
    <property type="molecule type" value="Genomic_DNA"/>
</dbReference>
<evidence type="ECO:0000313" key="1">
    <source>
        <dbReference type="EMBL" id="KNZ53842.1"/>
    </source>
</evidence>
<accession>A0A0L6V033</accession>
<dbReference type="AlphaFoldDB" id="A0A0L6V033"/>
<dbReference type="VEuPathDB" id="FungiDB:VP01_311g2"/>
<organism evidence="1 2">
    <name type="scientific">Puccinia sorghi</name>
    <dbReference type="NCBI Taxonomy" id="27349"/>
    <lineage>
        <taxon>Eukaryota</taxon>
        <taxon>Fungi</taxon>
        <taxon>Dikarya</taxon>
        <taxon>Basidiomycota</taxon>
        <taxon>Pucciniomycotina</taxon>
        <taxon>Pucciniomycetes</taxon>
        <taxon>Pucciniales</taxon>
        <taxon>Pucciniaceae</taxon>
        <taxon>Puccinia</taxon>
    </lineage>
</organism>
<sequence length="646" mass="74221">MNYGTPHQVLEIVPWCFDAQSMCIQHSALGWSMLHDNCRQLSKFFCLQWKEFQVHLNLLNIGGELFSVSNFKIESNLTLTRWMINSEGVVFTIPFSFFIIFNIIQKHQYSVCTAFKMESQHCFSTHSLNLLRTQRILNSLLLSPHLKSNLNTCLSYIAEIEEEKKEIHFLLLFIVFDDSKFVILLTLVNIFNHVHCTQILSVDNSHLHQGLLFPYLALTLTFNKNMIFRVQNTDFQEFQGSAGKTFSPIFRRMHLDYIFKEILTICSERERFNTSLQKRLAQLLAVDMQHAPANLSFKLHLFEYVDVLAQSLCILDSACAYWTVPVHQSLVESLLEKGWSNNRSFLGTSACQLKVEQVCFSVHVSLCITERLMTNTVFLPGSWPDEPHKTHFLHLAPYSTSACRLIPPPWNLLLEPSSQKSSLASPSPVQLTVSVGRKICTDIISHASQNLYVSEHMFTKEIEGWGFEKSTAPGQTKDHQMTILVKCSERLKQLVRVINNIQNHQSSLLKSGQTILIPLLFSKILPTPFNIPTRPHSSILFSFLSFSMVEVKITSYFRTLCSHTFHQLSSSIKFLTMFSDFSLCCFFSLVLFPVINSEFVQKIGSIEGRKQAFTLIHWQPGGTARRWFNGRKLTRSKEKTTRKVHP</sequence>
<proteinExistence type="predicted"/>
<protein>
    <submittedName>
        <fullName evidence="1">Uncharacterized protein</fullName>
    </submittedName>
</protein>
<gene>
    <name evidence="1" type="ORF">VP01_311g2</name>
</gene>
<comment type="caution">
    <text evidence="1">The sequence shown here is derived from an EMBL/GenBank/DDBJ whole genome shotgun (WGS) entry which is preliminary data.</text>
</comment>